<organism evidence="3 4">
    <name type="scientific">Candidatus Falkowbacteria bacterium CG11_big_fil_rev_8_21_14_0_20_39_10</name>
    <dbReference type="NCBI Taxonomy" id="1974570"/>
    <lineage>
        <taxon>Bacteria</taxon>
        <taxon>Candidatus Falkowiibacteriota</taxon>
    </lineage>
</organism>
<keyword evidence="1" id="KW-1133">Transmembrane helix</keyword>
<protein>
    <recommendedName>
        <fullName evidence="2">Band 7 domain-containing protein</fullName>
    </recommendedName>
</protein>
<name>A0A2M6K9N9_9BACT</name>
<feature type="domain" description="Band 7" evidence="2">
    <location>
        <begin position="234"/>
        <end position="388"/>
    </location>
</feature>
<dbReference type="Proteomes" id="UP000230869">
    <property type="component" value="Unassembled WGS sequence"/>
</dbReference>
<comment type="caution">
    <text evidence="3">The sequence shown here is derived from an EMBL/GenBank/DDBJ whole genome shotgun (WGS) entry which is preliminary data.</text>
</comment>
<evidence type="ECO:0000256" key="1">
    <source>
        <dbReference type="SAM" id="Phobius"/>
    </source>
</evidence>
<evidence type="ECO:0000313" key="4">
    <source>
        <dbReference type="Proteomes" id="UP000230869"/>
    </source>
</evidence>
<dbReference type="InterPro" id="IPR001107">
    <property type="entry name" value="Band_7"/>
</dbReference>
<evidence type="ECO:0000259" key="2">
    <source>
        <dbReference type="Pfam" id="PF01145"/>
    </source>
</evidence>
<proteinExistence type="predicted"/>
<dbReference type="InterPro" id="IPR036013">
    <property type="entry name" value="Band_7/SPFH_dom_sf"/>
</dbReference>
<gene>
    <name evidence="3" type="ORF">COV49_01265</name>
</gene>
<dbReference type="Gene3D" id="3.30.479.30">
    <property type="entry name" value="Band 7 domain"/>
    <property type="match status" value="1"/>
</dbReference>
<feature type="transmembrane region" description="Helical" evidence="1">
    <location>
        <begin position="109"/>
        <end position="129"/>
    </location>
</feature>
<accession>A0A2M6K9N9</accession>
<keyword evidence="1" id="KW-0472">Membrane</keyword>
<evidence type="ECO:0000313" key="3">
    <source>
        <dbReference type="EMBL" id="PIR13719.1"/>
    </source>
</evidence>
<dbReference type="EMBL" id="PCWW01000022">
    <property type="protein sequence ID" value="PIR13719.1"/>
    <property type="molecule type" value="Genomic_DNA"/>
</dbReference>
<dbReference type="Pfam" id="PF01145">
    <property type="entry name" value="Band_7"/>
    <property type="match status" value="1"/>
</dbReference>
<dbReference type="AlphaFoldDB" id="A0A2M6K9N9"/>
<feature type="transmembrane region" description="Helical" evidence="1">
    <location>
        <begin position="6"/>
        <end position="24"/>
    </location>
</feature>
<reference evidence="3 4" key="1">
    <citation type="submission" date="2017-09" db="EMBL/GenBank/DDBJ databases">
        <title>Depth-based differentiation of microbial function through sediment-hosted aquifers and enrichment of novel symbionts in the deep terrestrial subsurface.</title>
        <authorList>
            <person name="Probst A.J."/>
            <person name="Ladd B."/>
            <person name="Jarett J.K."/>
            <person name="Geller-Mcgrath D.E."/>
            <person name="Sieber C.M."/>
            <person name="Emerson J.B."/>
            <person name="Anantharaman K."/>
            <person name="Thomas B.C."/>
            <person name="Malmstrom R."/>
            <person name="Stieglmeier M."/>
            <person name="Klingl A."/>
            <person name="Woyke T."/>
            <person name="Ryan C.M."/>
            <person name="Banfield J.F."/>
        </authorList>
    </citation>
    <scope>NUCLEOTIDE SEQUENCE [LARGE SCALE GENOMIC DNA]</scope>
    <source>
        <strain evidence="3">CG11_big_fil_rev_8_21_14_0_20_39_10</strain>
    </source>
</reference>
<sequence length="460" mass="51997">MKKVRIILIILTIILLAGGLYWKLKNNSSKKDMANATVNLKINLGIEDDGKDDTAFLLEAINNIETKKWQEAEKNLKALLETYPNGRYSDKARLLLTQMKQEKKEKGSYMWAIILLLLLINLICTPFCIKELASRDWFFTIVNEGSAKAIMGGGGFQRFVWQYKNQLLNVPGASWHNDKIADWEVIQAKDKKPSWLITFWGLTGIRWLGLPGLQNIYSYTFKWNSLAQDSRADGVIDAGGGIYFKPHTEVINYILLQPDVYYVKLEEAEDAKMVPLNIDFTMRIRIVNPYKALFRAQEWLEITVSEIIPLMRRLTPQDEWENLTKNKGSLVGSFLQMSSQAIQDLTDDYGVEIETNGVKILRIAPGGKLAEEYEKAATEEFKADQEAKKIGVLATAEEGRIQKVYGKIQSFGPLGEMVRHVEALETVSKGSSNTIVSAPELVGLGRAIQNLAETKPERRS</sequence>
<dbReference type="SUPFAM" id="SSF117892">
    <property type="entry name" value="Band 7/SPFH domain"/>
    <property type="match status" value="1"/>
</dbReference>
<keyword evidence="1" id="KW-0812">Transmembrane</keyword>